<proteinExistence type="inferred from homology"/>
<comment type="similarity">
    <text evidence="1">Belongs to the NAD(P)-dependent epimerase/dehydratase family.</text>
</comment>
<dbReference type="InterPro" id="IPR036291">
    <property type="entry name" value="NAD(P)-bd_dom_sf"/>
</dbReference>
<dbReference type="AlphaFoldDB" id="A0A0F9A521"/>
<feature type="non-terminal residue" evidence="3">
    <location>
        <position position="1"/>
    </location>
</feature>
<dbReference type="SUPFAM" id="SSF51735">
    <property type="entry name" value="NAD(P)-binding Rossmann-fold domains"/>
    <property type="match status" value="1"/>
</dbReference>
<sequence length="294" mass="33778">HQNNVRYRNFILERIDLLRKNDILTFWTDARNYHEVSKRVRQFEPDVVIHLAAIAHANKANKSPFQTFDHSLRTLENTLDASLYPSVKQVIYFSSSMVYGEFGGKEVTEETPLKPKGIYGALKVSGELLVKAYSEVKGTNYTIIRPSALYGPRCVSRRVIQIFIENALAGKDLTIQGDGEEKLDFTYIDDLVQGVCSMIGNEKAYNETFNITYGDSRSIKETSSVIIKTLVKHFKDYRGFTKYEKRDKLMPIRGTLSVDKAKSLLGYKPEYPIEKGIKKYLEWYQNEKSINIDD</sequence>
<reference evidence="3" key="1">
    <citation type="journal article" date="2015" name="Nature">
        <title>Complex archaea that bridge the gap between prokaryotes and eukaryotes.</title>
        <authorList>
            <person name="Spang A."/>
            <person name="Saw J.H."/>
            <person name="Jorgensen S.L."/>
            <person name="Zaremba-Niedzwiedzka K."/>
            <person name="Martijn J."/>
            <person name="Lind A.E."/>
            <person name="van Eijk R."/>
            <person name="Schleper C."/>
            <person name="Guy L."/>
            <person name="Ettema T.J."/>
        </authorList>
    </citation>
    <scope>NUCLEOTIDE SEQUENCE</scope>
</reference>
<dbReference type="Gene3D" id="3.40.50.720">
    <property type="entry name" value="NAD(P)-binding Rossmann-like Domain"/>
    <property type="match status" value="1"/>
</dbReference>
<dbReference type="InterPro" id="IPR001509">
    <property type="entry name" value="Epimerase_deHydtase"/>
</dbReference>
<dbReference type="Pfam" id="PF01370">
    <property type="entry name" value="Epimerase"/>
    <property type="match status" value="1"/>
</dbReference>
<accession>A0A0F9A521</accession>
<evidence type="ECO:0000256" key="1">
    <source>
        <dbReference type="ARBA" id="ARBA00007637"/>
    </source>
</evidence>
<comment type="caution">
    <text evidence="3">The sequence shown here is derived from an EMBL/GenBank/DDBJ whole genome shotgun (WGS) entry which is preliminary data.</text>
</comment>
<evidence type="ECO:0000313" key="3">
    <source>
        <dbReference type="EMBL" id="KKL04654.1"/>
    </source>
</evidence>
<feature type="domain" description="NAD-dependent epimerase/dehydratase" evidence="2">
    <location>
        <begin position="27"/>
        <end position="211"/>
    </location>
</feature>
<protein>
    <recommendedName>
        <fullName evidence="2">NAD-dependent epimerase/dehydratase domain-containing protein</fullName>
    </recommendedName>
</protein>
<gene>
    <name evidence="3" type="ORF">LCGC14_2613890</name>
</gene>
<name>A0A0F9A521_9ZZZZ</name>
<dbReference type="PANTHER" id="PTHR43000">
    <property type="entry name" value="DTDP-D-GLUCOSE 4,6-DEHYDRATASE-RELATED"/>
    <property type="match status" value="1"/>
</dbReference>
<dbReference type="EMBL" id="LAZR01044434">
    <property type="protein sequence ID" value="KKL04654.1"/>
    <property type="molecule type" value="Genomic_DNA"/>
</dbReference>
<organism evidence="3">
    <name type="scientific">marine sediment metagenome</name>
    <dbReference type="NCBI Taxonomy" id="412755"/>
    <lineage>
        <taxon>unclassified sequences</taxon>
        <taxon>metagenomes</taxon>
        <taxon>ecological metagenomes</taxon>
    </lineage>
</organism>
<evidence type="ECO:0000259" key="2">
    <source>
        <dbReference type="Pfam" id="PF01370"/>
    </source>
</evidence>
<dbReference type="Gene3D" id="3.90.25.10">
    <property type="entry name" value="UDP-galactose 4-epimerase, domain 1"/>
    <property type="match status" value="1"/>
</dbReference>